<name>A0A8X6I331_9ARAC</name>
<dbReference type="GO" id="GO:0004386">
    <property type="term" value="F:helicase activity"/>
    <property type="evidence" value="ECO:0007669"/>
    <property type="project" value="UniProtKB-KW"/>
</dbReference>
<sequence length="94" mass="10384">MLDKISGESQTYFSISTVCNPDESDNYPTEFSNSTILLGLPPHKLELKIDMSIILLCNLSPPKLCNGTRLRVVSLQRNVIEGRVISGCGKGEMR</sequence>
<evidence type="ECO:0000259" key="1">
    <source>
        <dbReference type="Pfam" id="PF21530"/>
    </source>
</evidence>
<dbReference type="Proteomes" id="UP000886998">
    <property type="component" value="Unassembled WGS sequence"/>
</dbReference>
<keyword evidence="2" id="KW-0067">ATP-binding</keyword>
<feature type="domain" description="DNA helicase Pif1-like 2B" evidence="1">
    <location>
        <begin position="30"/>
        <end position="75"/>
    </location>
</feature>
<dbReference type="AlphaFoldDB" id="A0A8X6I331"/>
<keyword evidence="2" id="KW-0547">Nucleotide-binding</keyword>
<keyword evidence="3" id="KW-1185">Reference proteome</keyword>
<keyword evidence="2" id="KW-0378">Hydrolase</keyword>
<protein>
    <submittedName>
        <fullName evidence="2">ATP-dependent DNA helicase</fullName>
    </submittedName>
</protein>
<keyword evidence="2" id="KW-0347">Helicase</keyword>
<dbReference type="PANTHER" id="PTHR10492">
    <property type="match status" value="1"/>
</dbReference>
<dbReference type="EMBL" id="BMAV01023902">
    <property type="protein sequence ID" value="GFS28496.1"/>
    <property type="molecule type" value="Genomic_DNA"/>
</dbReference>
<evidence type="ECO:0000313" key="2">
    <source>
        <dbReference type="EMBL" id="GFS28496.1"/>
    </source>
</evidence>
<dbReference type="Pfam" id="PF21530">
    <property type="entry name" value="Pif1_2B_dom"/>
    <property type="match status" value="1"/>
</dbReference>
<proteinExistence type="predicted"/>
<dbReference type="PANTHER" id="PTHR10492:SF57">
    <property type="entry name" value="ATP-DEPENDENT DNA HELICASE"/>
    <property type="match status" value="1"/>
</dbReference>
<organism evidence="2 3">
    <name type="scientific">Trichonephila inaurata madagascariensis</name>
    <dbReference type="NCBI Taxonomy" id="2747483"/>
    <lineage>
        <taxon>Eukaryota</taxon>
        <taxon>Metazoa</taxon>
        <taxon>Ecdysozoa</taxon>
        <taxon>Arthropoda</taxon>
        <taxon>Chelicerata</taxon>
        <taxon>Arachnida</taxon>
        <taxon>Araneae</taxon>
        <taxon>Araneomorphae</taxon>
        <taxon>Entelegynae</taxon>
        <taxon>Araneoidea</taxon>
        <taxon>Nephilidae</taxon>
        <taxon>Trichonephila</taxon>
        <taxon>Trichonephila inaurata</taxon>
    </lineage>
</organism>
<reference evidence="2" key="1">
    <citation type="submission" date="2020-08" db="EMBL/GenBank/DDBJ databases">
        <title>Multicomponent nature underlies the extraordinary mechanical properties of spider dragline silk.</title>
        <authorList>
            <person name="Kono N."/>
            <person name="Nakamura H."/>
            <person name="Mori M."/>
            <person name="Yoshida Y."/>
            <person name="Ohtoshi R."/>
            <person name="Malay A.D."/>
            <person name="Moran D.A.P."/>
            <person name="Tomita M."/>
            <person name="Numata K."/>
            <person name="Arakawa K."/>
        </authorList>
    </citation>
    <scope>NUCLEOTIDE SEQUENCE</scope>
</reference>
<evidence type="ECO:0000313" key="3">
    <source>
        <dbReference type="Proteomes" id="UP000886998"/>
    </source>
</evidence>
<accession>A0A8X6I331</accession>
<dbReference type="InterPro" id="IPR049163">
    <property type="entry name" value="Pif1-like_2B_dom"/>
</dbReference>
<dbReference type="OrthoDB" id="6428367at2759"/>
<comment type="caution">
    <text evidence="2">The sequence shown here is derived from an EMBL/GenBank/DDBJ whole genome shotgun (WGS) entry which is preliminary data.</text>
</comment>
<gene>
    <name evidence="2" type="primary">pif1</name>
    <name evidence="2" type="ORF">TNIN_487761</name>
</gene>